<evidence type="ECO:0000259" key="4">
    <source>
        <dbReference type="Pfam" id="PF25973"/>
    </source>
</evidence>
<dbReference type="Proteomes" id="UP000035037">
    <property type="component" value="Unassembled WGS sequence"/>
</dbReference>
<dbReference type="Gene3D" id="1.10.287.470">
    <property type="entry name" value="Helix hairpin bin"/>
    <property type="match status" value="1"/>
</dbReference>
<dbReference type="Gene3D" id="2.40.30.170">
    <property type="match status" value="1"/>
</dbReference>
<evidence type="ECO:0000313" key="6">
    <source>
        <dbReference type="Proteomes" id="UP000035037"/>
    </source>
</evidence>
<dbReference type="InterPro" id="IPR058647">
    <property type="entry name" value="BSH_CzcB-like"/>
</dbReference>
<dbReference type="InterPro" id="IPR058792">
    <property type="entry name" value="Beta-barrel_RND_2"/>
</dbReference>
<feature type="transmembrane region" description="Helical" evidence="2">
    <location>
        <begin position="20"/>
        <end position="40"/>
    </location>
</feature>
<proteinExistence type="inferred from homology"/>
<dbReference type="STRING" id="431041.FLM9_44"/>
<reference evidence="5 6" key="1">
    <citation type="submission" date="2015-02" db="EMBL/GenBank/DDBJ databases">
        <authorList>
            <person name="Slaby B."/>
            <person name="Hentschel U."/>
        </authorList>
    </citation>
    <scope>NUCLEOTIDE SEQUENCE [LARGE SCALE GENOMIC DNA]</scope>
    <source>
        <strain evidence="5">15L</strain>
    </source>
</reference>
<comment type="similarity">
    <text evidence="1">Belongs to the membrane fusion protein (MFP) (TC 8.A.1) family.</text>
</comment>
<dbReference type="Pfam" id="PF25954">
    <property type="entry name" value="Beta-barrel_RND_2"/>
    <property type="match status" value="1"/>
</dbReference>
<evidence type="ECO:0000256" key="1">
    <source>
        <dbReference type="ARBA" id="ARBA00009477"/>
    </source>
</evidence>
<name>A0A0G8AYA2_9SYNE</name>
<dbReference type="EMBL" id="JYFQ01000049">
    <property type="protein sequence ID" value="KKZ14101.1"/>
    <property type="molecule type" value="Genomic_DNA"/>
</dbReference>
<dbReference type="AlphaFoldDB" id="A0A0G8AYA2"/>
<dbReference type="GO" id="GO:0015562">
    <property type="term" value="F:efflux transmembrane transporter activity"/>
    <property type="evidence" value="ECO:0007669"/>
    <property type="project" value="TreeGrafter"/>
</dbReference>
<keyword evidence="2" id="KW-0812">Transmembrane</keyword>
<dbReference type="SUPFAM" id="SSF111369">
    <property type="entry name" value="HlyD-like secretion proteins"/>
    <property type="match status" value="1"/>
</dbReference>
<protein>
    <submittedName>
        <fullName evidence="5">Uncharacterized protein</fullName>
    </submittedName>
</protein>
<dbReference type="Gene3D" id="2.40.50.100">
    <property type="match status" value="1"/>
</dbReference>
<feature type="domain" description="CusB-like beta-barrel" evidence="3">
    <location>
        <begin position="232"/>
        <end position="305"/>
    </location>
</feature>
<dbReference type="InterPro" id="IPR006143">
    <property type="entry name" value="RND_pump_MFP"/>
</dbReference>
<keyword evidence="2" id="KW-0472">Membrane</keyword>
<accession>A0A0G8AYA2</accession>
<feature type="domain" description="CzcB-like barrel-sandwich hybrid" evidence="4">
    <location>
        <begin position="77"/>
        <end position="198"/>
    </location>
</feature>
<dbReference type="GO" id="GO:1990281">
    <property type="term" value="C:efflux pump complex"/>
    <property type="evidence" value="ECO:0007669"/>
    <property type="project" value="TreeGrafter"/>
</dbReference>
<gene>
    <name evidence="5" type="ORF">TQ37_02145</name>
</gene>
<evidence type="ECO:0000313" key="5">
    <source>
        <dbReference type="EMBL" id="KKZ14101.1"/>
    </source>
</evidence>
<dbReference type="Pfam" id="PF25973">
    <property type="entry name" value="BSH_CzcB"/>
    <property type="match status" value="1"/>
</dbReference>
<keyword evidence="2" id="KW-1133">Transmembrane helix</keyword>
<comment type="caution">
    <text evidence="5">The sequence shown here is derived from an EMBL/GenBank/DDBJ whole genome shotgun (WGS) entry which is preliminary data.</text>
</comment>
<organism evidence="5 6">
    <name type="scientific">Candidatus Synechococcus spongiarum 15L</name>
    <dbReference type="NCBI Taxonomy" id="1608419"/>
    <lineage>
        <taxon>Bacteria</taxon>
        <taxon>Bacillati</taxon>
        <taxon>Cyanobacteriota</taxon>
        <taxon>Cyanophyceae</taxon>
        <taxon>Synechococcales</taxon>
        <taxon>Synechococcaceae</taxon>
        <taxon>Synechococcus</taxon>
    </lineage>
</organism>
<evidence type="ECO:0000259" key="3">
    <source>
        <dbReference type="Pfam" id="PF25954"/>
    </source>
</evidence>
<dbReference type="Gene3D" id="2.40.420.20">
    <property type="match status" value="1"/>
</dbReference>
<evidence type="ECO:0000256" key="2">
    <source>
        <dbReference type="SAM" id="Phobius"/>
    </source>
</evidence>
<dbReference type="PANTHER" id="PTHR30469">
    <property type="entry name" value="MULTIDRUG RESISTANCE PROTEIN MDTA"/>
    <property type="match status" value="1"/>
</dbReference>
<dbReference type="PANTHER" id="PTHR30469:SF33">
    <property type="entry name" value="SLR1207 PROTEIN"/>
    <property type="match status" value="1"/>
</dbReference>
<reference evidence="5 6" key="2">
    <citation type="submission" date="2015-05" db="EMBL/GenBank/DDBJ databases">
        <title>Lifestyle Evolution in Cyanobacterial Symbionts of Sponges.</title>
        <authorList>
            <person name="Burgsdorf I."/>
            <person name="Slaby B.M."/>
            <person name="Handley K.M."/>
            <person name="Haber M."/>
            <person name="Blom J."/>
            <person name="Marshall C.W."/>
            <person name="Gilbert J.A."/>
            <person name="Hentschel U."/>
            <person name="Steindler L."/>
        </authorList>
    </citation>
    <scope>NUCLEOTIDE SEQUENCE [LARGE SCALE GENOMIC DNA]</scope>
    <source>
        <strain evidence="5">15L</strain>
    </source>
</reference>
<dbReference type="PATRIC" id="fig|1608419.3.peg.1773"/>
<sequence length="381" mass="41121">MTTPLARTTDLQQTTWLSRAGRFGLVAALVAAGVWGVTTLRRPRDRDPGPYTVEVQQQALQGSVVATGTVEPVRQVSLSPLRPGIVAAINVEEGEQVRAGQVLAVMDGGDLSIRIKERQALLTQAEEELALRNEELVRHQGLVEAGALSPLALSQLESHHRAQQSQVMASRQRLQEVLQEQKELAVQAPFDGLVMERFAEPRSYITPAGSAAGATNGASKTSLLTIGTGYQLVAALPDNEVGRLQFNQEAEVVLDALPNQPLAAQVNIIAPRSQVNDNVITFDVTLKLLTENSRLRYGMSGDVQVFTEALSPTPVVPTVAVVTRSGQSGVYVVGRDDQPTFRSIALGYSSGSNIQVLDGLELGEHVFIDWPSWARQPGERN</sequence>
<dbReference type="NCBIfam" id="TIGR01730">
    <property type="entry name" value="RND_mfp"/>
    <property type="match status" value="1"/>
</dbReference>